<dbReference type="NCBIfam" id="NF033708">
    <property type="entry name" value="T9SS_Cterm_ChiA"/>
    <property type="match status" value="1"/>
</dbReference>
<proteinExistence type="predicted"/>
<dbReference type="InterPro" id="IPR006626">
    <property type="entry name" value="PbH1"/>
</dbReference>
<feature type="chain" id="PRO_5005818519" description="Secretion system C-terminal sorting domain-containing protein" evidence="1">
    <location>
        <begin position="23"/>
        <end position="1472"/>
    </location>
</feature>
<evidence type="ECO:0000313" key="2">
    <source>
        <dbReference type="EMBL" id="KOS07298.1"/>
    </source>
</evidence>
<organism evidence="2 3">
    <name type="scientific">Flavobacterium akiainvivens</name>
    <dbReference type="NCBI Taxonomy" id="1202724"/>
    <lineage>
        <taxon>Bacteria</taxon>
        <taxon>Pseudomonadati</taxon>
        <taxon>Bacteroidota</taxon>
        <taxon>Flavobacteriia</taxon>
        <taxon>Flavobacteriales</taxon>
        <taxon>Flavobacteriaceae</taxon>
        <taxon>Flavobacterium</taxon>
    </lineage>
</organism>
<feature type="signal peptide" evidence="1">
    <location>
        <begin position="1"/>
        <end position="22"/>
    </location>
</feature>
<dbReference type="STRING" id="1202724.AM493_15570"/>
<dbReference type="EMBL" id="LIYD01000005">
    <property type="protein sequence ID" value="KOS07298.1"/>
    <property type="molecule type" value="Genomic_DNA"/>
</dbReference>
<keyword evidence="1" id="KW-0732">Signal</keyword>
<reference evidence="2 3" key="1">
    <citation type="submission" date="2015-08" db="EMBL/GenBank/DDBJ databases">
        <title>Whole genome sequence of Flavobacterium akiainvivens IK-1T, from decaying Wikstroemia oahuensis, an endemic Hawaiian shrub.</title>
        <authorList>
            <person name="Wan X."/>
            <person name="Hou S."/>
            <person name="Saito J."/>
            <person name="Donachie S."/>
        </authorList>
    </citation>
    <scope>NUCLEOTIDE SEQUENCE [LARGE SCALE GENOMIC DNA]</scope>
    <source>
        <strain evidence="2 3">IK-1</strain>
    </source>
</reference>
<dbReference type="Pfam" id="PF17963">
    <property type="entry name" value="Big_9"/>
    <property type="match status" value="1"/>
</dbReference>
<comment type="caution">
    <text evidence="2">The sequence shown here is derived from an EMBL/GenBank/DDBJ whole genome shotgun (WGS) entry which is preliminary data.</text>
</comment>
<evidence type="ECO:0000256" key="1">
    <source>
        <dbReference type="SAM" id="SignalP"/>
    </source>
</evidence>
<dbReference type="Gene3D" id="2.60.40.3440">
    <property type="match status" value="1"/>
</dbReference>
<dbReference type="OrthoDB" id="1652165at2"/>
<name>A0A0M8MKC2_9FLAO</name>
<accession>A0A0M8MKC2</accession>
<dbReference type="SMART" id="SM00710">
    <property type="entry name" value="PbH1"/>
    <property type="match status" value="6"/>
</dbReference>
<protein>
    <recommendedName>
        <fullName evidence="4">Secretion system C-terminal sorting domain-containing protein</fullName>
    </recommendedName>
</protein>
<dbReference type="PATRIC" id="fig|1202724.3.peg.3235"/>
<dbReference type="RefSeq" id="WP_054408951.1">
    <property type="nucleotide sequence ID" value="NZ_FOYA01000005.1"/>
</dbReference>
<gene>
    <name evidence="2" type="ORF">AM493_15570</name>
</gene>
<evidence type="ECO:0000313" key="3">
    <source>
        <dbReference type="Proteomes" id="UP000037755"/>
    </source>
</evidence>
<dbReference type="Proteomes" id="UP000037755">
    <property type="component" value="Unassembled WGS sequence"/>
</dbReference>
<keyword evidence="3" id="KW-1185">Reference proteome</keyword>
<evidence type="ECO:0008006" key="4">
    <source>
        <dbReference type="Google" id="ProtNLM"/>
    </source>
</evidence>
<sequence>MKKALFLILLLPFIGLSQNASYNANELLVRWEGSRIDWALPSTDPMYYYNNTSGTISAPSASFTAANISGNGINFNTSNIYNGYFGSNWPTNSSPNNTFDYGKYYEVKLTAAANKQVELKNFRFKYGSNVNAYTIIYQKSSTGTPTDISFSTSGTVLATNTNAGSVSNQYLSYAFPSGFSVLAGETVYVRIYVYQVNQNDNQVLLVHNGAQYYNTNGGTGNSGSTGPALYGTVSAYSPVLLATDDAVSTNLNTAKIINVLANDVQGSSVTSVTITQAPEHGTAVVNGDKTITYTPATNYTGTDTFKYKAADATQNSIASVNITVQGTTPAGALSGVYYVGSYGHFATITAAVNHLNQYGVSGAVTFLLSNNVSQKVYNVTNGETFPITVTAFNNPNGNSVTFKPAPGKNVKIEAPRPYVAQGSGNGDSWAVPAVFKLFGASNIIIDGSNTANGTTRNLQIVNSSYAGNIIHGSNSNDYTDRGVIWIAPNGATQSNITVKYTVIKQLYKNLSDNFCMGIFAGSNYTFDSNEISHDPANALISNINIANNDFVNVKEAIFINGKADNAAQTVKIYDNDLGSETNSESVILPVSLNNVNGFDVYQNYIYKLYRDTNAASLPTGGINITGNSRNGNIYKNDIKDLKRITENDQIFAGIVLASTYTGGEMNIKVYNNFVLDVQAKGNGGGYSNGYGIVVDKGFGYKIYHNTVVLTPASNQPNGGYSAAFYVNENVTGLDVRNNIFVNTQSQSTTRRTAISVKNTSANINSVFTHLDYNNYYSSDRLAYIGVNNNVNITWPGEPGNENPGYLWTLDGWKSAIGSTANNKDVHTLNVNPSFVSATNLHINAYSAANNGIVDAGTNAIYSIVPKDIDGQKRKATTPDMGADEFGPVAMPTAGDPTGIYCDSATTWNGTSWSHGEPTLGKDVIFNGTFEKVGGTFNACSIYVLDGANVTFRGNAIVTVNHAINIATTGNLTIEHGTNLIQLEDEQNTGIAKVKRKTGLLKRLDYTLWSAPVTDYREGTADYQSLLEFSPLTSTSPSRFYFYDTAADVYTAYTSPQTEKFVTGKSALIRMPNSLPNISGYNEGTARTQYEHTFEGTLNNGTIRVPLSNAGNAYNGVGNPYPSPINITAFLVENALNREAIDGTIWLWRKTNNAAVISYATCTITGYVANTATLNADGTGGNTNAGNTIATDPWQAAEGGILNVGQGFVVHATGANKELVFKNNLRQNTLTSSFFRTQNDGTPEVAQNGKVWLNVQGGDNFAQILVAYEPVTTLGYDKAYDGEALTGGNLNMYSLMTEQDTVKQLAIQSRGNFEDTDTVALGFNAAAAGTYEIEIDRAQGVFAQGQKVYLKDNQLGITHNLNNGSYEFTSGAGTFNDRFVVVYVSQDELGTTTPVVDAKDVIVYRDAQQVKVTATENISAVTVYDMLGRTLFTQNNIDNTEFASANLAVAQQVVIVNVTLSNNQVVSKKIMMN</sequence>